<sequence>LVLFLTSSLVLMINKIPTNLPDLMDWYIFLLFFHCTMSVILVAFNFLNSNFRKNQVIKNIRSQYNELEKQYMKLPLVYSLFATVIWGLTLLGLLIIMIILDYKMWYLVVPNFLVFILMSFFMFLNSLFPMLINYTSLISDEIKDKVNNKSTQVKTGMGKKVGVIYNMLSLCIPLVSLAVLYYENIIFEYKEILVLSMYVTGFVFAIAYITRALSQRIVFTWWERFYMDIHLSDYSIEDIIKDLNENYSIANSIETIAYNNVETSQGIEQ</sequence>
<proteinExistence type="predicted"/>
<evidence type="ECO:0000313" key="3">
    <source>
        <dbReference type="Proteomes" id="UP000187158"/>
    </source>
</evidence>
<keyword evidence="1" id="KW-0472">Membrane</keyword>
<dbReference type="RefSeq" id="WP_218641495.1">
    <property type="nucleotide sequence ID" value="NZ_MPVP01000614.1"/>
</dbReference>
<keyword evidence="1" id="KW-0812">Transmembrane</keyword>
<feature type="transmembrane region" description="Helical" evidence="1">
    <location>
        <begin position="163"/>
        <end position="182"/>
    </location>
</feature>
<feature type="transmembrane region" description="Helical" evidence="1">
    <location>
        <begin position="105"/>
        <end position="124"/>
    </location>
</feature>
<feature type="transmembrane region" description="Helical" evidence="1">
    <location>
        <begin position="194"/>
        <end position="214"/>
    </location>
</feature>
<reference evidence="2 3" key="1">
    <citation type="submission" date="2016-11" db="EMBL/GenBank/DDBJ databases">
        <title>Paenibacillus species isolates.</title>
        <authorList>
            <person name="Beno S.M."/>
        </authorList>
    </citation>
    <scope>NUCLEOTIDE SEQUENCE [LARGE SCALE GENOMIC DNA]</scope>
    <source>
        <strain evidence="2 3">FSL H7-0433</strain>
    </source>
</reference>
<dbReference type="EMBL" id="MPVP01000614">
    <property type="protein sequence ID" value="OMC96917.1"/>
    <property type="molecule type" value="Genomic_DNA"/>
</dbReference>
<feature type="non-terminal residue" evidence="2">
    <location>
        <position position="1"/>
    </location>
</feature>
<gene>
    <name evidence="2" type="ORF">BSO21_33510</name>
</gene>
<evidence type="ECO:0000313" key="2">
    <source>
        <dbReference type="EMBL" id="OMC96917.1"/>
    </source>
</evidence>
<comment type="caution">
    <text evidence="2">The sequence shown here is derived from an EMBL/GenBank/DDBJ whole genome shotgun (WGS) entry which is preliminary data.</text>
</comment>
<name>A0ABX3GCE5_9BACL</name>
<protein>
    <submittedName>
        <fullName evidence="2">Uncharacterized protein</fullName>
    </submittedName>
</protein>
<feature type="transmembrane region" description="Helical" evidence="1">
    <location>
        <begin position="26"/>
        <end position="47"/>
    </location>
</feature>
<evidence type="ECO:0000256" key="1">
    <source>
        <dbReference type="SAM" id="Phobius"/>
    </source>
</evidence>
<organism evidence="2 3">
    <name type="scientific">Paenibacillus odorifer</name>
    <dbReference type="NCBI Taxonomy" id="189426"/>
    <lineage>
        <taxon>Bacteria</taxon>
        <taxon>Bacillati</taxon>
        <taxon>Bacillota</taxon>
        <taxon>Bacilli</taxon>
        <taxon>Bacillales</taxon>
        <taxon>Paenibacillaceae</taxon>
        <taxon>Paenibacillus</taxon>
    </lineage>
</organism>
<feature type="transmembrane region" description="Helical" evidence="1">
    <location>
        <begin position="76"/>
        <end position="99"/>
    </location>
</feature>
<dbReference type="Proteomes" id="UP000187158">
    <property type="component" value="Unassembled WGS sequence"/>
</dbReference>
<keyword evidence="1" id="KW-1133">Transmembrane helix</keyword>
<accession>A0ABX3GCE5</accession>
<keyword evidence="3" id="KW-1185">Reference proteome</keyword>